<keyword evidence="1" id="KW-0812">Transmembrane</keyword>
<evidence type="ECO:0000313" key="2">
    <source>
        <dbReference type="EMBL" id="MCI3239242.1"/>
    </source>
</evidence>
<sequence length="239" mass="24593">MAAEHDGTDALMAALTGEELSQEARADAAFMTEHREAEADVALLREQLGLIGDALARDAAVQHTPPAPVRAPRDRHRARRFAFGSLAVAAVATVLAGMGWLVTQSGTGVSDDAGASADKAAAPSASSSLSSPGYLACTGLVAEGDVTDVRPVGTVAGQERITLHVTRSYKPQKGPKEVVFVLGRGLTDKALHKGDHLLVTLPRHSDVAQNVVVGAQAVARERAGLVRALPEAAGLSCGG</sequence>
<dbReference type="Proteomes" id="UP001165270">
    <property type="component" value="Unassembled WGS sequence"/>
</dbReference>
<dbReference type="RefSeq" id="WP_242708604.1">
    <property type="nucleotide sequence ID" value="NZ_JALDAX010000002.1"/>
</dbReference>
<comment type="caution">
    <text evidence="2">The sequence shown here is derived from an EMBL/GenBank/DDBJ whole genome shotgun (WGS) entry which is preliminary data.</text>
</comment>
<reference evidence="2" key="1">
    <citation type="submission" date="2022-03" db="EMBL/GenBank/DDBJ databases">
        <title>Streptomyces 7R015 and 7R016 isolated from Barleria lupulina in Thailand.</title>
        <authorList>
            <person name="Kanchanasin P."/>
            <person name="Phongsopitanun W."/>
            <person name="Tanasupawat S."/>
        </authorList>
    </citation>
    <scope>NUCLEOTIDE SEQUENCE</scope>
    <source>
        <strain evidence="2">7R016</strain>
    </source>
</reference>
<keyword evidence="1" id="KW-0472">Membrane</keyword>
<evidence type="ECO:0008006" key="4">
    <source>
        <dbReference type="Google" id="ProtNLM"/>
    </source>
</evidence>
<keyword evidence="1" id="KW-1133">Transmembrane helix</keyword>
<name>A0ABS9XC79_9ACTN</name>
<evidence type="ECO:0000256" key="1">
    <source>
        <dbReference type="SAM" id="Phobius"/>
    </source>
</evidence>
<evidence type="ECO:0000313" key="3">
    <source>
        <dbReference type="Proteomes" id="UP001165270"/>
    </source>
</evidence>
<protein>
    <recommendedName>
        <fullName evidence="4">DUF5667 domain-containing protein</fullName>
    </recommendedName>
</protein>
<organism evidence="2 3">
    <name type="scientific">Streptomyces spinosisporus</name>
    <dbReference type="NCBI Taxonomy" id="2927582"/>
    <lineage>
        <taxon>Bacteria</taxon>
        <taxon>Bacillati</taxon>
        <taxon>Actinomycetota</taxon>
        <taxon>Actinomycetes</taxon>
        <taxon>Kitasatosporales</taxon>
        <taxon>Streptomycetaceae</taxon>
        <taxon>Streptomyces</taxon>
    </lineage>
</organism>
<feature type="transmembrane region" description="Helical" evidence="1">
    <location>
        <begin position="81"/>
        <end position="102"/>
    </location>
</feature>
<proteinExistence type="predicted"/>
<dbReference type="EMBL" id="JALDAX010000002">
    <property type="protein sequence ID" value="MCI3239242.1"/>
    <property type="molecule type" value="Genomic_DNA"/>
</dbReference>
<keyword evidence="3" id="KW-1185">Reference proteome</keyword>
<accession>A0ABS9XC79</accession>
<gene>
    <name evidence="2" type="ORF">MQN93_05850</name>
</gene>